<dbReference type="Pfam" id="PF02018">
    <property type="entry name" value="CBM_4_9"/>
    <property type="match status" value="3"/>
</dbReference>
<organism evidence="14 15">
    <name type="scientific">Bacteroides clarus</name>
    <dbReference type="NCBI Taxonomy" id="626929"/>
    <lineage>
        <taxon>Bacteria</taxon>
        <taxon>Pseudomonadati</taxon>
        <taxon>Bacteroidota</taxon>
        <taxon>Bacteroidia</taxon>
        <taxon>Bacteroidales</taxon>
        <taxon>Bacteroidaceae</taxon>
        <taxon>Bacteroides</taxon>
    </lineage>
</organism>
<dbReference type="EMBL" id="NFII01000001">
    <property type="protein sequence ID" value="OUO03027.1"/>
    <property type="molecule type" value="Genomic_DNA"/>
</dbReference>
<gene>
    <name evidence="14" type="ORF">B5F97_00975</name>
</gene>
<evidence type="ECO:0000256" key="7">
    <source>
        <dbReference type="ARBA" id="ARBA00022801"/>
    </source>
</evidence>
<dbReference type="GO" id="GO:0031176">
    <property type="term" value="F:endo-1,4-beta-xylanase activity"/>
    <property type="evidence" value="ECO:0007669"/>
    <property type="project" value="UniProtKB-EC"/>
</dbReference>
<comment type="caution">
    <text evidence="14">The sequence shown here is derived from an EMBL/GenBank/DDBJ whole genome shotgun (WGS) entry which is preliminary data.</text>
</comment>
<evidence type="ECO:0000313" key="15">
    <source>
        <dbReference type="Proteomes" id="UP000195386"/>
    </source>
</evidence>
<dbReference type="Pfam" id="PF00331">
    <property type="entry name" value="Glyco_hydro_10"/>
    <property type="match status" value="1"/>
</dbReference>
<accession>A0A1Y3YZ70</accession>
<evidence type="ECO:0000256" key="6">
    <source>
        <dbReference type="ARBA" id="ARBA00022737"/>
    </source>
</evidence>
<dbReference type="InterPro" id="IPR008979">
    <property type="entry name" value="Galactose-bd-like_sf"/>
</dbReference>
<reference evidence="15" key="1">
    <citation type="submission" date="2017-04" db="EMBL/GenBank/DDBJ databases">
        <title>Function of individual gut microbiota members based on whole genome sequencing of pure cultures obtained from chicken caecum.</title>
        <authorList>
            <person name="Medvecky M."/>
            <person name="Cejkova D."/>
            <person name="Polansky O."/>
            <person name="Karasova D."/>
            <person name="Kubasova T."/>
            <person name="Cizek A."/>
            <person name="Rychlik I."/>
        </authorList>
    </citation>
    <scope>NUCLEOTIDE SEQUENCE [LARGE SCALE GENOMIC DNA]</scope>
    <source>
        <strain evidence="15">An43</strain>
    </source>
</reference>
<evidence type="ECO:0000256" key="5">
    <source>
        <dbReference type="ARBA" id="ARBA00022729"/>
    </source>
</evidence>
<evidence type="ECO:0000256" key="12">
    <source>
        <dbReference type="SAM" id="MobiDB-lite"/>
    </source>
</evidence>
<dbReference type="PROSITE" id="PS00591">
    <property type="entry name" value="GH10_1"/>
    <property type="match status" value="1"/>
</dbReference>
<dbReference type="EC" id="3.2.1.8" evidence="3"/>
<dbReference type="RefSeq" id="WP_087425139.1">
    <property type="nucleotide sequence ID" value="NZ_CAMMFP010000001.1"/>
</dbReference>
<evidence type="ECO:0000256" key="2">
    <source>
        <dbReference type="ARBA" id="ARBA00007495"/>
    </source>
</evidence>
<evidence type="ECO:0000256" key="10">
    <source>
        <dbReference type="ARBA" id="ARBA00023326"/>
    </source>
</evidence>
<keyword evidence="8" id="KW-0119">Carbohydrate metabolism</keyword>
<sequence length="907" mass="99865">MKLQQIITSMLACSLIGASCSDDTISKDYRDNTSPLMSQELAEQIAQYNFIKVYAAQYTPTIKFGTILNADLYIGDEEYRQVANDNFQEITAADAMSHNIIVQNDGTLDFTKTDAFINNIPDGVSLFGYSLLDYTNQKQSYLKSLIGATTGDGTTIPTESNLIGNSDFESGSKNGWDIWGTGTGTISNNGEGYNGGYALQLSNSTVGNKWDAQAGYKFPSVLEKGATYTISFMAKASAANTSIQVQVQNSTNNGSQEAYKDFTLGTDYTTCQTEFTCSYEDVNRVVLNFGDVNGTFYIDNFIFMRKDNNNDNPGDEGGTTPIGENLVVNGNFEAGNTTGWVSWGSDETAKLTSDIDHGNVLTLKDTKATNTYSAKAAYNFTNTLQVGATYTIRLVIKADKACNIKFSFGDKDSSGEIGKDSYKDCNVTTSWQTITYTYTVTEKELKRFEINYGATQTTLYVDNISITTDNNIDSGNQEGSGGTSTTGNLISNGDFEAGNTTGWDVWGKQSNQLTQDETHGNVFMLACTEAGSSYTTCAGYNFANQLRAGTTYRLKMDIKADEACQIKIYFQNKTSPDKGEWYHDESVTTDWKSLNIQYTITGTTMDRIVIDFGRTATSYYIDNLSFTTSNNTAASIIPTRTATISIDTDKKKALVNAMDNWIKSMTEHIGERVTTWNVVNNPIGENGGIRGIDEFSGTDTAPTATSTGLSLNWDTSNGHFYWAYFLGKEYAVQAFQKARQYAPNAKLFISDYDLESSNAKLQAFINYIKYIDEQNGSPIIDGIGTQMHITCNIRKADIDDMFRKLVETGKLIRITELDVQVGTNLPNTTLQAAQANAYQMVVESYKENVPEAQQAGIMLGALSDNIKEHQIWLKKDAPNVFDIQFKRKHAYKGLCNGIAGKDISTTF</sequence>
<dbReference type="SUPFAM" id="SSF51445">
    <property type="entry name" value="(Trans)glycosidases"/>
    <property type="match status" value="2"/>
</dbReference>
<dbReference type="InterPro" id="IPR031158">
    <property type="entry name" value="GH10_AS"/>
</dbReference>
<evidence type="ECO:0000313" key="14">
    <source>
        <dbReference type="EMBL" id="OUO03027.1"/>
    </source>
</evidence>
<evidence type="ECO:0000256" key="11">
    <source>
        <dbReference type="PROSITE-ProRule" id="PRU10061"/>
    </source>
</evidence>
<proteinExistence type="inferred from homology"/>
<comment type="similarity">
    <text evidence="2">Belongs to the glycosyl hydrolase 10 (cellulase F) family.</text>
</comment>
<evidence type="ECO:0000256" key="9">
    <source>
        <dbReference type="ARBA" id="ARBA00023295"/>
    </source>
</evidence>
<dbReference type="GO" id="GO:0045493">
    <property type="term" value="P:xylan catabolic process"/>
    <property type="evidence" value="ECO:0007669"/>
    <property type="project" value="UniProtKB-KW"/>
</dbReference>
<dbReference type="PROSITE" id="PS51760">
    <property type="entry name" value="GH10_2"/>
    <property type="match status" value="1"/>
</dbReference>
<name>A0A1Y3YZ70_9BACE</name>
<keyword evidence="5" id="KW-0732">Signal</keyword>
<dbReference type="InterPro" id="IPR044846">
    <property type="entry name" value="GH10"/>
</dbReference>
<feature type="domain" description="GH10" evidence="13">
    <location>
        <begin position="588"/>
        <end position="897"/>
    </location>
</feature>
<dbReference type="Gene3D" id="2.60.120.260">
    <property type="entry name" value="Galactose-binding domain-like"/>
    <property type="match status" value="3"/>
</dbReference>
<dbReference type="PROSITE" id="PS51257">
    <property type="entry name" value="PROKAR_LIPOPROTEIN"/>
    <property type="match status" value="1"/>
</dbReference>
<feature type="region of interest" description="Disordered" evidence="12">
    <location>
        <begin position="471"/>
        <end position="491"/>
    </location>
</feature>
<dbReference type="SMART" id="SM00633">
    <property type="entry name" value="Glyco_10"/>
    <property type="match status" value="1"/>
</dbReference>
<dbReference type="SUPFAM" id="SSF49785">
    <property type="entry name" value="Galactose-binding domain-like"/>
    <property type="match status" value="3"/>
</dbReference>
<feature type="active site" description="Nucleophile" evidence="11">
    <location>
        <position position="816"/>
    </location>
</feature>
<dbReference type="PANTHER" id="PTHR31490">
    <property type="entry name" value="GLYCOSYL HYDROLASE"/>
    <property type="match status" value="1"/>
</dbReference>
<dbReference type="InterPro" id="IPR001000">
    <property type="entry name" value="GH10_dom"/>
</dbReference>
<dbReference type="Proteomes" id="UP000195386">
    <property type="component" value="Unassembled WGS sequence"/>
</dbReference>
<dbReference type="Gene3D" id="3.20.20.80">
    <property type="entry name" value="Glycosidases"/>
    <property type="match status" value="1"/>
</dbReference>
<comment type="catalytic activity">
    <reaction evidence="1">
        <text>Endohydrolysis of (1-&gt;4)-beta-D-xylosidic linkages in xylans.</text>
        <dbReference type="EC" id="3.2.1.8"/>
    </reaction>
</comment>
<keyword evidence="7" id="KW-0378">Hydrolase</keyword>
<keyword evidence="4" id="KW-0858">Xylan degradation</keyword>
<keyword evidence="9" id="KW-0326">Glycosidase</keyword>
<evidence type="ECO:0000256" key="4">
    <source>
        <dbReference type="ARBA" id="ARBA00022651"/>
    </source>
</evidence>
<evidence type="ECO:0000259" key="13">
    <source>
        <dbReference type="PROSITE" id="PS51760"/>
    </source>
</evidence>
<evidence type="ECO:0000256" key="3">
    <source>
        <dbReference type="ARBA" id="ARBA00012590"/>
    </source>
</evidence>
<dbReference type="InterPro" id="IPR017853">
    <property type="entry name" value="GH"/>
</dbReference>
<dbReference type="InterPro" id="IPR003305">
    <property type="entry name" value="CenC_carb-bd"/>
</dbReference>
<keyword evidence="10" id="KW-0624">Polysaccharide degradation</keyword>
<evidence type="ECO:0000256" key="8">
    <source>
        <dbReference type="ARBA" id="ARBA00023277"/>
    </source>
</evidence>
<dbReference type="AlphaFoldDB" id="A0A1Y3YZ70"/>
<keyword evidence="6" id="KW-0677">Repeat</keyword>
<evidence type="ECO:0000256" key="1">
    <source>
        <dbReference type="ARBA" id="ARBA00000681"/>
    </source>
</evidence>
<dbReference type="PANTHER" id="PTHR31490:SF88">
    <property type="entry name" value="BETA-XYLANASE"/>
    <property type="match status" value="1"/>
</dbReference>
<protein>
    <recommendedName>
        <fullName evidence="3">endo-1,4-beta-xylanase</fullName>
        <ecNumber evidence="3">3.2.1.8</ecNumber>
    </recommendedName>
</protein>